<evidence type="ECO:0008006" key="12">
    <source>
        <dbReference type="Google" id="ProtNLM"/>
    </source>
</evidence>
<dbReference type="CDD" id="cd11072">
    <property type="entry name" value="CYP71-like"/>
    <property type="match status" value="1"/>
</dbReference>
<evidence type="ECO:0000256" key="4">
    <source>
        <dbReference type="ARBA" id="ARBA00022692"/>
    </source>
</evidence>
<gene>
    <name evidence="10" type="ORF">QYE76_013609</name>
</gene>
<keyword evidence="9" id="KW-0503">Monooxygenase</keyword>
<keyword evidence="3" id="KW-0349">Heme</keyword>
<keyword evidence="4" id="KW-0812">Transmembrane</keyword>
<evidence type="ECO:0000256" key="9">
    <source>
        <dbReference type="ARBA" id="ARBA00023033"/>
    </source>
</evidence>
<dbReference type="PANTHER" id="PTHR47955:SF15">
    <property type="entry name" value="CYTOCHROME P450 71A2-LIKE"/>
    <property type="match status" value="1"/>
</dbReference>
<dbReference type="Gene3D" id="1.10.630.10">
    <property type="entry name" value="Cytochrome P450"/>
    <property type="match status" value="2"/>
</dbReference>
<dbReference type="PRINTS" id="PR00385">
    <property type="entry name" value="P450"/>
</dbReference>
<evidence type="ECO:0000256" key="3">
    <source>
        <dbReference type="ARBA" id="ARBA00022617"/>
    </source>
</evidence>
<evidence type="ECO:0000256" key="5">
    <source>
        <dbReference type="ARBA" id="ARBA00022723"/>
    </source>
</evidence>
<dbReference type="InterPro" id="IPR002401">
    <property type="entry name" value="Cyt_P450_E_grp-I"/>
</dbReference>
<protein>
    <recommendedName>
        <fullName evidence="12">Cytochrome P450 71A1</fullName>
    </recommendedName>
</protein>
<keyword evidence="8" id="KW-0408">Iron</keyword>
<comment type="similarity">
    <text evidence="2">Belongs to the cytochrome P450 family.</text>
</comment>
<evidence type="ECO:0000313" key="10">
    <source>
        <dbReference type="EMBL" id="KAK1696912.1"/>
    </source>
</evidence>
<dbReference type="GO" id="GO:0005506">
    <property type="term" value="F:iron ion binding"/>
    <property type="evidence" value="ECO:0007669"/>
    <property type="project" value="InterPro"/>
</dbReference>
<dbReference type="FunFam" id="1.10.630.10:FF:000126">
    <property type="entry name" value="Predicted protein"/>
    <property type="match status" value="1"/>
</dbReference>
<accession>A0AAD8U394</accession>
<evidence type="ECO:0000256" key="8">
    <source>
        <dbReference type="ARBA" id="ARBA00023004"/>
    </source>
</evidence>
<comment type="caution">
    <text evidence="10">The sequence shown here is derived from an EMBL/GenBank/DDBJ whole genome shotgun (WGS) entry which is preliminary data.</text>
</comment>
<evidence type="ECO:0000256" key="1">
    <source>
        <dbReference type="ARBA" id="ARBA00001971"/>
    </source>
</evidence>
<dbReference type="PANTHER" id="PTHR47955">
    <property type="entry name" value="CYTOCHROME P450 FAMILY 71 PROTEIN"/>
    <property type="match status" value="1"/>
</dbReference>
<dbReference type="PROSITE" id="PS00086">
    <property type="entry name" value="CYTOCHROME_P450"/>
    <property type="match status" value="1"/>
</dbReference>
<dbReference type="InterPro" id="IPR036396">
    <property type="entry name" value="Cyt_P450_sf"/>
</dbReference>
<proteinExistence type="inferred from homology"/>
<keyword evidence="7" id="KW-0560">Oxidoreductase</keyword>
<dbReference type="Pfam" id="PF00067">
    <property type="entry name" value="p450"/>
    <property type="match status" value="2"/>
</dbReference>
<dbReference type="GO" id="GO:0016705">
    <property type="term" value="F:oxidoreductase activity, acting on paired donors, with incorporation or reduction of molecular oxygen"/>
    <property type="evidence" value="ECO:0007669"/>
    <property type="project" value="InterPro"/>
</dbReference>
<dbReference type="FunFam" id="1.10.630.10:FF:000011">
    <property type="entry name" value="Cytochrome P450 83B1"/>
    <property type="match status" value="1"/>
</dbReference>
<dbReference type="AlphaFoldDB" id="A0AAD8U394"/>
<organism evidence="10 11">
    <name type="scientific">Lolium multiflorum</name>
    <name type="common">Italian ryegrass</name>
    <name type="synonym">Lolium perenne subsp. multiflorum</name>
    <dbReference type="NCBI Taxonomy" id="4521"/>
    <lineage>
        <taxon>Eukaryota</taxon>
        <taxon>Viridiplantae</taxon>
        <taxon>Streptophyta</taxon>
        <taxon>Embryophyta</taxon>
        <taxon>Tracheophyta</taxon>
        <taxon>Spermatophyta</taxon>
        <taxon>Magnoliopsida</taxon>
        <taxon>Liliopsida</taxon>
        <taxon>Poales</taxon>
        <taxon>Poaceae</taxon>
        <taxon>BOP clade</taxon>
        <taxon>Pooideae</taxon>
        <taxon>Poodae</taxon>
        <taxon>Poeae</taxon>
        <taxon>Poeae Chloroplast Group 2 (Poeae type)</taxon>
        <taxon>Loliodinae</taxon>
        <taxon>Loliinae</taxon>
        <taxon>Lolium</taxon>
    </lineage>
</organism>
<dbReference type="GO" id="GO:0020037">
    <property type="term" value="F:heme binding"/>
    <property type="evidence" value="ECO:0007669"/>
    <property type="project" value="InterPro"/>
</dbReference>
<name>A0AAD8U394_LOLMU</name>
<dbReference type="Proteomes" id="UP001231189">
    <property type="component" value="Unassembled WGS sequence"/>
</dbReference>
<sequence>MVERTLAEHEASRGNKDNRKAGDLLDTLLLIFKDGDDQGFTLDRIDVKALILVIRSRTSRSPETMGVRVDTIDPLQNMFIGGMDMIYKAIEWTMAELVKNPREMEKVQAEVRQVAGARASVVLEEEPEKMSLLQASMKEALRLHPPLPLIPHDSIQDTQLHGYHIPAKIRVTINAWAIGRDDEWWENAEEFRPQRFMDRAIDFSDKDARYIPFGAGRRGCSGIAFGMRLAELTLANMMCHFDWELPKGQDLESFDVVKSSGFALGLKLPLILAVTPSVGKDGAVRGGAPPSPWALPIIGNLHQLGRGHHHRKLQALARRHGPLFLLRLGSVPTLVVSSPSLADAVLRTQDHIFCSRPQPHTARGTLYGCRDMAFATYSERWRQLRRIAVVHLLSAKRVDSFRSIRQDEAAGFVERIRAAAMAPAVNVTELIISPTNTVVSRAAFGNRLGGVEPGMVRGMMKELTELLGTIAVGDVLPWLWWVDRATGLDARVKRTAAELDSVVERTLAEHEASRGDDDDGREAGDLLDSLVSIFKDGDQGLTLDRIDVKALILDMFIGGTDTIYKAIEWTMAELVKNPREMEKVQTEVRQVAGARGGVLEEELDKMSLLHASMKEALRLHPPTPLILHESIEDTQLNGYHIPAKTQVTINAWAIGRDGEWWEDAEEFRPERFLVRAIDFSGKDPRYIPFGAGRRGCPGIAFGTRLAELTLANMMYHFDWELPRGQELESFEVVESSGFAPALKSPLILAVTPL</sequence>
<dbReference type="EMBL" id="JAUUTY010000001">
    <property type="protein sequence ID" value="KAK1696912.1"/>
    <property type="molecule type" value="Genomic_DNA"/>
</dbReference>
<dbReference type="InterPro" id="IPR001128">
    <property type="entry name" value="Cyt_P450"/>
</dbReference>
<evidence type="ECO:0000313" key="11">
    <source>
        <dbReference type="Proteomes" id="UP001231189"/>
    </source>
</evidence>
<evidence type="ECO:0000256" key="2">
    <source>
        <dbReference type="ARBA" id="ARBA00010617"/>
    </source>
</evidence>
<keyword evidence="6" id="KW-0472">Membrane</keyword>
<keyword evidence="6" id="KW-1133">Transmembrane helix</keyword>
<dbReference type="InterPro" id="IPR017972">
    <property type="entry name" value="Cyt_P450_CS"/>
</dbReference>
<keyword evidence="5" id="KW-0479">Metal-binding</keyword>
<evidence type="ECO:0000256" key="7">
    <source>
        <dbReference type="ARBA" id="ARBA00023002"/>
    </source>
</evidence>
<reference evidence="10" key="1">
    <citation type="submission" date="2023-07" db="EMBL/GenBank/DDBJ databases">
        <title>A chromosome-level genome assembly of Lolium multiflorum.</title>
        <authorList>
            <person name="Chen Y."/>
            <person name="Copetti D."/>
            <person name="Kolliker R."/>
            <person name="Studer B."/>
        </authorList>
    </citation>
    <scope>NUCLEOTIDE SEQUENCE</scope>
    <source>
        <strain evidence="10">02402/16</strain>
        <tissue evidence="10">Leaf</tissue>
    </source>
</reference>
<comment type="cofactor">
    <cofactor evidence="1">
        <name>heme</name>
        <dbReference type="ChEBI" id="CHEBI:30413"/>
    </cofactor>
</comment>
<dbReference type="PRINTS" id="PR00463">
    <property type="entry name" value="EP450I"/>
</dbReference>
<dbReference type="SUPFAM" id="SSF48264">
    <property type="entry name" value="Cytochrome P450"/>
    <property type="match status" value="2"/>
</dbReference>
<dbReference type="GO" id="GO:0004497">
    <property type="term" value="F:monooxygenase activity"/>
    <property type="evidence" value="ECO:0007669"/>
    <property type="project" value="UniProtKB-KW"/>
</dbReference>
<evidence type="ECO:0000256" key="6">
    <source>
        <dbReference type="ARBA" id="ARBA00022989"/>
    </source>
</evidence>
<keyword evidence="11" id="KW-1185">Reference proteome</keyword>